<keyword evidence="4" id="KW-1185">Reference proteome</keyword>
<feature type="region of interest" description="Disordered" evidence="1">
    <location>
        <begin position="118"/>
        <end position="161"/>
    </location>
</feature>
<evidence type="ECO:0000259" key="2">
    <source>
        <dbReference type="PROSITE" id="PS51384"/>
    </source>
</evidence>
<evidence type="ECO:0000256" key="1">
    <source>
        <dbReference type="SAM" id="MobiDB-lite"/>
    </source>
</evidence>
<dbReference type="InterPro" id="IPR039261">
    <property type="entry name" value="FNR_nucleotide-bd"/>
</dbReference>
<sequence length="270" mass="29999">MEIRRVTGLEPLGPSGWVLSIAGPLDYIPGQHIGVTLPGGPEPRLYSIIPVDRPEHFGILFTPVPQGELTPDLLSLKPGDRILTTEVRGSFFDPPGRVWWIGAGTGIAPFYAMSRLGRNRSGAQPPGKGDTVSKQPPDGNQHTGDGYRAATPRDGWFASDQSRKAGYGTVSDSPERLLLHSARQEQDLYFRDYFTNAPGIRYCPFSTRERPGPGVRHQRITTWIDQTEDEVFQRVDAVLLCGSTQMILDLRELLMAKGLAYDRIFSEIYF</sequence>
<accession>A0A098QYA1</accession>
<protein>
    <recommendedName>
        <fullName evidence="2">FAD-binding FR-type domain-containing protein</fullName>
    </recommendedName>
</protein>
<dbReference type="Gene3D" id="2.40.30.10">
    <property type="entry name" value="Translation factors"/>
    <property type="match status" value="1"/>
</dbReference>
<dbReference type="PROSITE" id="PS51384">
    <property type="entry name" value="FAD_FR"/>
    <property type="match status" value="1"/>
</dbReference>
<dbReference type="AlphaFoldDB" id="A0A098QYA1"/>
<name>A0A098QYA1_9SPIO</name>
<evidence type="ECO:0000313" key="4">
    <source>
        <dbReference type="Proteomes" id="UP000029692"/>
    </source>
</evidence>
<proteinExistence type="predicted"/>
<dbReference type="SUPFAM" id="SSF63380">
    <property type="entry name" value="Riboflavin synthase domain-like"/>
    <property type="match status" value="1"/>
</dbReference>
<dbReference type="InterPro" id="IPR050415">
    <property type="entry name" value="MRET"/>
</dbReference>
<dbReference type="PANTHER" id="PTHR47354">
    <property type="entry name" value="NADH OXIDOREDUCTASE HCR"/>
    <property type="match status" value="1"/>
</dbReference>
<dbReference type="OrthoDB" id="9789468at2"/>
<dbReference type="eggNOG" id="COG1018">
    <property type="taxonomic scope" value="Bacteria"/>
</dbReference>
<feature type="compositionally biased region" description="Polar residues" evidence="1">
    <location>
        <begin position="132"/>
        <end position="143"/>
    </location>
</feature>
<evidence type="ECO:0000313" key="3">
    <source>
        <dbReference type="EMBL" id="KGE72820.1"/>
    </source>
</evidence>
<gene>
    <name evidence="3" type="ORF">DC28_05450</name>
</gene>
<dbReference type="PANTHER" id="PTHR47354:SF5">
    <property type="entry name" value="PROTEIN RFBI"/>
    <property type="match status" value="1"/>
</dbReference>
<dbReference type="Gene3D" id="3.40.50.80">
    <property type="entry name" value="Nucleotide-binding domain of ferredoxin-NADP reductase (FNR) module"/>
    <property type="match status" value="1"/>
</dbReference>
<dbReference type="GO" id="GO:0016491">
    <property type="term" value="F:oxidoreductase activity"/>
    <property type="evidence" value="ECO:0007669"/>
    <property type="project" value="InterPro"/>
</dbReference>
<reference evidence="3 4" key="1">
    <citation type="submission" date="2014-05" db="EMBL/GenBank/DDBJ databases">
        <title>De novo Genome Sequence of Spirocheata sp.</title>
        <authorList>
            <person name="Shivani Y."/>
            <person name="Subhash Y."/>
            <person name="Tushar L."/>
            <person name="Sasikala C."/>
            <person name="Ramana C.V."/>
        </authorList>
    </citation>
    <scope>NUCLEOTIDE SEQUENCE [LARGE SCALE GENOMIC DNA]</scope>
    <source>
        <strain evidence="3 4">JC230</strain>
    </source>
</reference>
<feature type="domain" description="FAD-binding FR-type" evidence="2">
    <location>
        <begin position="1"/>
        <end position="94"/>
    </location>
</feature>
<dbReference type="InterPro" id="IPR017938">
    <property type="entry name" value="Riboflavin_synthase-like_b-brl"/>
</dbReference>
<dbReference type="InterPro" id="IPR017927">
    <property type="entry name" value="FAD-bd_FR_type"/>
</dbReference>
<dbReference type="Proteomes" id="UP000029692">
    <property type="component" value="Unassembled WGS sequence"/>
</dbReference>
<dbReference type="SUPFAM" id="SSF52343">
    <property type="entry name" value="Ferredoxin reductase-like, C-terminal NADP-linked domain"/>
    <property type="match status" value="1"/>
</dbReference>
<dbReference type="EMBL" id="JNUP01000047">
    <property type="protein sequence ID" value="KGE72820.1"/>
    <property type="molecule type" value="Genomic_DNA"/>
</dbReference>
<organism evidence="3 4">
    <name type="scientific">Spirochaeta lutea</name>
    <dbReference type="NCBI Taxonomy" id="1480694"/>
    <lineage>
        <taxon>Bacteria</taxon>
        <taxon>Pseudomonadati</taxon>
        <taxon>Spirochaetota</taxon>
        <taxon>Spirochaetia</taxon>
        <taxon>Spirochaetales</taxon>
        <taxon>Spirochaetaceae</taxon>
        <taxon>Spirochaeta</taxon>
    </lineage>
</organism>
<dbReference type="STRING" id="1480694.DC28_05450"/>
<comment type="caution">
    <text evidence="3">The sequence shown here is derived from an EMBL/GenBank/DDBJ whole genome shotgun (WGS) entry which is preliminary data.</text>
</comment>
<dbReference type="RefSeq" id="WP_037546651.1">
    <property type="nucleotide sequence ID" value="NZ_JNUP01000047.1"/>
</dbReference>